<keyword evidence="3" id="KW-1185">Reference proteome</keyword>
<dbReference type="Proteomes" id="UP001165124">
    <property type="component" value="Unassembled WGS sequence"/>
</dbReference>
<evidence type="ECO:0000313" key="2">
    <source>
        <dbReference type="EMBL" id="GLW62007.1"/>
    </source>
</evidence>
<organism evidence="2 3">
    <name type="scientific">Actinomadura rubrobrunea</name>
    <dbReference type="NCBI Taxonomy" id="115335"/>
    <lineage>
        <taxon>Bacteria</taxon>
        <taxon>Bacillati</taxon>
        <taxon>Actinomycetota</taxon>
        <taxon>Actinomycetes</taxon>
        <taxon>Streptosporangiales</taxon>
        <taxon>Thermomonosporaceae</taxon>
        <taxon>Actinomadura</taxon>
    </lineage>
</organism>
<reference evidence="2" key="1">
    <citation type="submission" date="2023-02" db="EMBL/GenBank/DDBJ databases">
        <title>Actinomadura rubrobrunea NBRC 14622.</title>
        <authorList>
            <person name="Ichikawa N."/>
            <person name="Sato H."/>
            <person name="Tonouchi N."/>
        </authorList>
    </citation>
    <scope>NUCLEOTIDE SEQUENCE</scope>
    <source>
        <strain evidence="2">NBRC 14622</strain>
    </source>
</reference>
<keyword evidence="1" id="KW-0732">Signal</keyword>
<evidence type="ECO:0000256" key="1">
    <source>
        <dbReference type="SAM" id="SignalP"/>
    </source>
</evidence>
<gene>
    <name evidence="2" type="ORF">Arub01_02510</name>
</gene>
<proteinExistence type="predicted"/>
<name>A0A9W6PSD2_9ACTN</name>
<dbReference type="AlphaFoldDB" id="A0A9W6PSD2"/>
<dbReference type="RefSeq" id="WP_067918574.1">
    <property type="nucleotide sequence ID" value="NZ_BSRZ01000001.1"/>
</dbReference>
<sequence>MLKKACAAAGLAIGAAAGALLLSSPAQAAPRGGEDINAQAQRQTVTITANNTNTNTNTNTATATATANASLLSGGVI</sequence>
<dbReference type="EMBL" id="BSRZ01000001">
    <property type="protein sequence ID" value="GLW62007.1"/>
    <property type="molecule type" value="Genomic_DNA"/>
</dbReference>
<feature type="signal peptide" evidence="1">
    <location>
        <begin position="1"/>
        <end position="28"/>
    </location>
</feature>
<comment type="caution">
    <text evidence="2">The sequence shown here is derived from an EMBL/GenBank/DDBJ whole genome shotgun (WGS) entry which is preliminary data.</text>
</comment>
<accession>A0A9W6PSD2</accession>
<feature type="chain" id="PRO_5040892484" evidence="1">
    <location>
        <begin position="29"/>
        <end position="77"/>
    </location>
</feature>
<evidence type="ECO:0000313" key="3">
    <source>
        <dbReference type="Proteomes" id="UP001165124"/>
    </source>
</evidence>
<protein>
    <submittedName>
        <fullName evidence="2">Uncharacterized protein</fullName>
    </submittedName>
</protein>